<evidence type="ECO:0000256" key="1">
    <source>
        <dbReference type="ARBA" id="ARBA00022737"/>
    </source>
</evidence>
<keyword evidence="2" id="KW-0408">Iron</keyword>
<sequence>MKPIEENGTAWRYRTTENEWTAITPSDISAPFPSGRSYHCITSDGVDEIYIHSGCPEQGLLSDVWMFDLVKKSWTELPSAPDPGRGGASIAFLNGKLFRMNGVDGKVEQGGALAVYSIKDTSWSTILRLPDGIHGPEARSISTLLPLSIQDKSYFLTMFGERDPSSLGHAGAGKMLIDVWAFCTESNLWLKVETRDGPVARRWFDADIVKGKDAKDEVVVHGGLGEDKERMGDACTEMGNLGESTCQDGNGLQ</sequence>
<dbReference type="OrthoDB" id="10250130at2759"/>
<evidence type="ECO:0000256" key="2">
    <source>
        <dbReference type="ARBA" id="ARBA00023004"/>
    </source>
</evidence>
<reference evidence="3 4" key="1">
    <citation type="submission" date="2015-04" db="EMBL/GenBank/DDBJ databases">
        <title>The draft genome sequence of Fusarium langsethiae, a T-2/HT-2 mycotoxin producer.</title>
        <authorList>
            <person name="Lysoe E."/>
            <person name="Divon H.H."/>
            <person name="Terzi V."/>
            <person name="Orru L."/>
            <person name="Lamontanara A."/>
            <person name="Kolseth A.-K."/>
            <person name="Frandsen R.J."/>
            <person name="Nielsen K."/>
            <person name="Thrane U."/>
        </authorList>
    </citation>
    <scope>NUCLEOTIDE SEQUENCE [LARGE SCALE GENOMIC DNA]</scope>
    <source>
        <strain evidence="3 4">Fl201059</strain>
    </source>
</reference>
<organism evidence="3 4">
    <name type="scientific">Fusarium langsethiae</name>
    <dbReference type="NCBI Taxonomy" id="179993"/>
    <lineage>
        <taxon>Eukaryota</taxon>
        <taxon>Fungi</taxon>
        <taxon>Dikarya</taxon>
        <taxon>Ascomycota</taxon>
        <taxon>Pezizomycotina</taxon>
        <taxon>Sordariomycetes</taxon>
        <taxon>Hypocreomycetidae</taxon>
        <taxon>Hypocreales</taxon>
        <taxon>Nectriaceae</taxon>
        <taxon>Fusarium</taxon>
    </lineage>
</organism>
<evidence type="ECO:0000313" key="3">
    <source>
        <dbReference type="EMBL" id="KPA35251.1"/>
    </source>
</evidence>
<dbReference type="EMBL" id="JXCE01001343">
    <property type="protein sequence ID" value="KPA35251.1"/>
    <property type="molecule type" value="Genomic_DNA"/>
</dbReference>
<keyword evidence="4" id="KW-1185">Reference proteome</keyword>
<dbReference type="AlphaFoldDB" id="A0A0N0DAI5"/>
<proteinExistence type="predicted"/>
<comment type="caution">
    <text evidence="3">The sequence shown here is derived from an EMBL/GenBank/DDBJ whole genome shotgun (WGS) entry which is preliminary data.</text>
</comment>
<keyword evidence="1" id="KW-0677">Repeat</keyword>
<dbReference type="GO" id="GO:0019760">
    <property type="term" value="P:glucosinolate metabolic process"/>
    <property type="evidence" value="ECO:0007669"/>
    <property type="project" value="UniProtKB-ARBA"/>
</dbReference>
<dbReference type="Gene3D" id="2.120.10.80">
    <property type="entry name" value="Kelch-type beta propeller"/>
    <property type="match status" value="1"/>
</dbReference>
<dbReference type="InterPro" id="IPR015915">
    <property type="entry name" value="Kelch-typ_b-propeller"/>
</dbReference>
<dbReference type="Proteomes" id="UP000037904">
    <property type="component" value="Unassembled WGS sequence"/>
</dbReference>
<dbReference type="Pfam" id="PF24681">
    <property type="entry name" value="Kelch_KLHDC2_KLHL20_DRC7"/>
    <property type="match status" value="1"/>
</dbReference>
<name>A0A0N0DAI5_FUSLA</name>
<evidence type="ECO:0000313" key="4">
    <source>
        <dbReference type="Proteomes" id="UP000037904"/>
    </source>
</evidence>
<protein>
    <submittedName>
        <fullName evidence="3">Nitrile-specifier protein 5</fullName>
    </submittedName>
</protein>
<dbReference type="PANTHER" id="PTHR47435">
    <property type="entry name" value="KELCH REPEAT PROTEIN (AFU_ORTHOLOGUE AFUA_5G12780)"/>
    <property type="match status" value="1"/>
</dbReference>
<dbReference type="PANTHER" id="PTHR47435:SF4">
    <property type="entry name" value="KELCH REPEAT PROTEIN (AFU_ORTHOLOGUE AFUA_5G12780)"/>
    <property type="match status" value="1"/>
</dbReference>
<dbReference type="SUPFAM" id="SSF117281">
    <property type="entry name" value="Kelch motif"/>
    <property type="match status" value="1"/>
</dbReference>
<accession>A0A0N0DAI5</accession>
<gene>
    <name evidence="3" type="ORF">FLAG1_12070</name>
</gene>